<evidence type="ECO:0000313" key="11">
    <source>
        <dbReference type="Proteomes" id="UP000288293"/>
    </source>
</evidence>
<feature type="transmembrane region" description="Helical" evidence="8">
    <location>
        <begin position="295"/>
        <end position="317"/>
    </location>
</feature>
<feature type="transmembrane region" description="Helical" evidence="8">
    <location>
        <begin position="385"/>
        <end position="405"/>
    </location>
</feature>
<keyword evidence="11" id="KW-1185">Reference proteome</keyword>
<dbReference type="GO" id="GO:0005886">
    <property type="term" value="C:plasma membrane"/>
    <property type="evidence" value="ECO:0007669"/>
    <property type="project" value="UniProtKB-SubCell"/>
</dbReference>
<feature type="domain" description="Major facilitator superfamily (MFS) profile" evidence="9">
    <location>
        <begin position="25"/>
        <end position="410"/>
    </location>
</feature>
<dbReference type="Gene3D" id="1.20.1720.10">
    <property type="entry name" value="Multidrug resistance protein D"/>
    <property type="match status" value="1"/>
</dbReference>
<gene>
    <name evidence="10" type="ORF">CWE09_13420</name>
</gene>
<comment type="subcellular location">
    <subcellularLocation>
        <location evidence="8">Cell inner membrane</location>
        <topology evidence="8">Multi-pass membrane protein</topology>
    </subcellularLocation>
    <subcellularLocation>
        <location evidence="1">Cell membrane</location>
        <topology evidence="1">Multi-pass membrane protein</topology>
    </subcellularLocation>
</comment>
<keyword evidence="5 8" id="KW-0812">Transmembrane</keyword>
<dbReference type="PROSITE" id="PS50850">
    <property type="entry name" value="MFS"/>
    <property type="match status" value="1"/>
</dbReference>
<dbReference type="PROSITE" id="PS00216">
    <property type="entry name" value="SUGAR_TRANSPORT_1"/>
    <property type="match status" value="1"/>
</dbReference>
<keyword evidence="3 8" id="KW-0813">Transport</keyword>
<dbReference type="InterPro" id="IPR005829">
    <property type="entry name" value="Sugar_transporter_CS"/>
</dbReference>
<protein>
    <recommendedName>
        <fullName evidence="8">Bcr/CflA family efflux transporter</fullName>
    </recommendedName>
</protein>
<feature type="transmembrane region" description="Helical" evidence="8">
    <location>
        <begin position="61"/>
        <end position="81"/>
    </location>
</feature>
<feature type="transmembrane region" description="Helical" evidence="8">
    <location>
        <begin position="263"/>
        <end position="283"/>
    </location>
</feature>
<dbReference type="PANTHER" id="PTHR23502">
    <property type="entry name" value="MAJOR FACILITATOR SUPERFAMILY"/>
    <property type="match status" value="1"/>
</dbReference>
<dbReference type="OrthoDB" id="9814303at2"/>
<feature type="transmembrane region" description="Helical" evidence="8">
    <location>
        <begin position="93"/>
        <end position="113"/>
    </location>
</feature>
<organism evidence="10 11">
    <name type="scientific">Aliidiomarina minuta</name>
    <dbReference type="NCBI Taxonomy" id="880057"/>
    <lineage>
        <taxon>Bacteria</taxon>
        <taxon>Pseudomonadati</taxon>
        <taxon>Pseudomonadota</taxon>
        <taxon>Gammaproteobacteria</taxon>
        <taxon>Alteromonadales</taxon>
        <taxon>Idiomarinaceae</taxon>
        <taxon>Aliidiomarina</taxon>
    </lineage>
</organism>
<keyword evidence="7 8" id="KW-0472">Membrane</keyword>
<dbReference type="InterPro" id="IPR020846">
    <property type="entry name" value="MFS_dom"/>
</dbReference>
<dbReference type="InterPro" id="IPR036259">
    <property type="entry name" value="MFS_trans_sf"/>
</dbReference>
<dbReference type="EMBL" id="PIPL01000004">
    <property type="protein sequence ID" value="RUO22928.1"/>
    <property type="molecule type" value="Genomic_DNA"/>
</dbReference>
<feature type="transmembrane region" description="Helical" evidence="8">
    <location>
        <begin position="119"/>
        <end position="140"/>
    </location>
</feature>
<feature type="transmembrane region" description="Helical" evidence="8">
    <location>
        <begin position="152"/>
        <end position="177"/>
    </location>
</feature>
<feature type="transmembrane region" description="Helical" evidence="8">
    <location>
        <begin position="28"/>
        <end position="49"/>
    </location>
</feature>
<dbReference type="InterPro" id="IPR011701">
    <property type="entry name" value="MFS"/>
</dbReference>
<dbReference type="InterPro" id="IPR004812">
    <property type="entry name" value="Efflux_drug-R_Bcr/CmlA"/>
</dbReference>
<keyword evidence="4" id="KW-1003">Cell membrane</keyword>
<evidence type="ECO:0000256" key="1">
    <source>
        <dbReference type="ARBA" id="ARBA00004651"/>
    </source>
</evidence>
<evidence type="ECO:0000256" key="4">
    <source>
        <dbReference type="ARBA" id="ARBA00022475"/>
    </source>
</evidence>
<dbReference type="Proteomes" id="UP000288293">
    <property type="component" value="Unassembled WGS sequence"/>
</dbReference>
<dbReference type="AlphaFoldDB" id="A0A432W168"/>
<evidence type="ECO:0000256" key="5">
    <source>
        <dbReference type="ARBA" id="ARBA00022692"/>
    </source>
</evidence>
<sequence>MYNDCHILAPRQRRSTVMSSSLRHIRGFAWMLAALVALGPLAIDAYLPAIPLMAEDLNTSLHNIELTLSLFLIGFAAGQLIGGPTSDRYGRRLTILIGLSLFMAGSLITALGSHIELLWVGRLLQAFGGGMGVVNTMAMVRDRYSGRESAQVLSKIVTILMIAPLAAPFIGSFLLLFADWRSIFFFLFLYAAILLVVLRLALPETRLAEHVSVISPLRRYLAVLKNRQALAFLFSVAMSNAGMFAFITGSPGVYMGYYGVSEFIYPFLFGANILALSLSNQINIRLLHRFSTTQILRVGQSIQLILGISMIITTLLLQLPLGFLVAQIMLFIGMQGFIVANGMSGATDYFPHSAATATALISASGFTLGALSGALVGLLGDGTPYAMVAVMAACPLIGIVLREWLQRPVTVVQK</sequence>
<dbReference type="GO" id="GO:0042910">
    <property type="term" value="F:xenobiotic transmembrane transporter activity"/>
    <property type="evidence" value="ECO:0007669"/>
    <property type="project" value="InterPro"/>
</dbReference>
<evidence type="ECO:0000256" key="2">
    <source>
        <dbReference type="ARBA" id="ARBA00006236"/>
    </source>
</evidence>
<dbReference type="PANTHER" id="PTHR23502:SF132">
    <property type="entry name" value="POLYAMINE TRANSPORTER 2-RELATED"/>
    <property type="match status" value="1"/>
</dbReference>
<dbReference type="NCBIfam" id="TIGR00710">
    <property type="entry name" value="efflux_Bcr_CflA"/>
    <property type="match status" value="1"/>
</dbReference>
<feature type="transmembrane region" description="Helical" evidence="8">
    <location>
        <begin position="229"/>
        <end position="257"/>
    </location>
</feature>
<comment type="caution">
    <text evidence="10">The sequence shown here is derived from an EMBL/GenBank/DDBJ whole genome shotgun (WGS) entry which is preliminary data.</text>
</comment>
<feature type="transmembrane region" description="Helical" evidence="8">
    <location>
        <begin position="323"/>
        <end position="343"/>
    </location>
</feature>
<evidence type="ECO:0000259" key="9">
    <source>
        <dbReference type="PROSITE" id="PS50850"/>
    </source>
</evidence>
<feature type="transmembrane region" description="Helical" evidence="8">
    <location>
        <begin position="183"/>
        <end position="202"/>
    </location>
</feature>
<evidence type="ECO:0000256" key="7">
    <source>
        <dbReference type="ARBA" id="ARBA00023136"/>
    </source>
</evidence>
<keyword evidence="8" id="KW-0997">Cell inner membrane</keyword>
<comment type="similarity">
    <text evidence="2 8">Belongs to the major facilitator superfamily. Bcr/CmlA family.</text>
</comment>
<dbReference type="SUPFAM" id="SSF103473">
    <property type="entry name" value="MFS general substrate transporter"/>
    <property type="match status" value="1"/>
</dbReference>
<keyword evidence="6 8" id="KW-1133">Transmembrane helix</keyword>
<feature type="transmembrane region" description="Helical" evidence="8">
    <location>
        <begin position="355"/>
        <end position="379"/>
    </location>
</feature>
<evidence type="ECO:0000256" key="3">
    <source>
        <dbReference type="ARBA" id="ARBA00022448"/>
    </source>
</evidence>
<accession>A0A432W168</accession>
<proteinExistence type="inferred from homology"/>
<evidence type="ECO:0000256" key="8">
    <source>
        <dbReference type="RuleBase" id="RU365088"/>
    </source>
</evidence>
<reference evidence="10 11" key="1">
    <citation type="journal article" date="2011" name="Front. Microbiol.">
        <title>Genomic signatures of strain selection and enhancement in Bacillus atrophaeus var. globigii, a historical biowarfare simulant.</title>
        <authorList>
            <person name="Gibbons H.S."/>
            <person name="Broomall S.M."/>
            <person name="McNew L.A."/>
            <person name="Daligault H."/>
            <person name="Chapman C."/>
            <person name="Bruce D."/>
            <person name="Karavis M."/>
            <person name="Krepps M."/>
            <person name="McGregor P.A."/>
            <person name="Hong C."/>
            <person name="Park K.H."/>
            <person name="Akmal A."/>
            <person name="Feldman A."/>
            <person name="Lin J.S."/>
            <person name="Chang W.E."/>
            <person name="Higgs B.W."/>
            <person name="Demirev P."/>
            <person name="Lindquist J."/>
            <person name="Liem A."/>
            <person name="Fochler E."/>
            <person name="Read T.D."/>
            <person name="Tapia R."/>
            <person name="Johnson S."/>
            <person name="Bishop-Lilly K.A."/>
            <person name="Detter C."/>
            <person name="Han C."/>
            <person name="Sozhamannan S."/>
            <person name="Rosenzweig C.N."/>
            <person name="Skowronski E.W."/>
        </authorList>
    </citation>
    <scope>NUCLEOTIDE SEQUENCE [LARGE SCALE GENOMIC DNA]</scope>
    <source>
        <strain evidence="10 11">MLST1</strain>
    </source>
</reference>
<evidence type="ECO:0000313" key="10">
    <source>
        <dbReference type="EMBL" id="RUO22928.1"/>
    </source>
</evidence>
<dbReference type="GO" id="GO:1990961">
    <property type="term" value="P:xenobiotic detoxification by transmembrane export across the plasma membrane"/>
    <property type="evidence" value="ECO:0007669"/>
    <property type="project" value="InterPro"/>
</dbReference>
<name>A0A432W168_9GAMM</name>
<dbReference type="CDD" id="cd17320">
    <property type="entry name" value="MFS_MdfA_MDR_like"/>
    <property type="match status" value="1"/>
</dbReference>
<dbReference type="Pfam" id="PF07690">
    <property type="entry name" value="MFS_1"/>
    <property type="match status" value="1"/>
</dbReference>
<evidence type="ECO:0000256" key="6">
    <source>
        <dbReference type="ARBA" id="ARBA00022989"/>
    </source>
</evidence>